<evidence type="ECO:0000256" key="6">
    <source>
        <dbReference type="ARBA" id="ARBA00023136"/>
    </source>
</evidence>
<feature type="transmembrane region" description="Helical" evidence="8">
    <location>
        <begin position="84"/>
        <end position="104"/>
    </location>
</feature>
<keyword evidence="5 8" id="KW-1133">Transmembrane helix</keyword>
<dbReference type="RefSeq" id="WP_152196083.1">
    <property type="nucleotide sequence ID" value="NZ_VUKD01000004.1"/>
</dbReference>
<evidence type="ECO:0000256" key="2">
    <source>
        <dbReference type="ARBA" id="ARBA00022448"/>
    </source>
</evidence>
<dbReference type="Proteomes" id="UP000437709">
    <property type="component" value="Unassembled WGS sequence"/>
</dbReference>
<keyword evidence="6 8" id="KW-0472">Membrane</keyword>
<evidence type="ECO:0000256" key="7">
    <source>
        <dbReference type="RuleBase" id="RU003942"/>
    </source>
</evidence>
<keyword evidence="2" id="KW-0813">Transport</keyword>
<evidence type="ECO:0000256" key="5">
    <source>
        <dbReference type="ARBA" id="ARBA00022989"/>
    </source>
</evidence>
<proteinExistence type="inferred from homology"/>
<dbReference type="Gene3D" id="1.10.3730.20">
    <property type="match status" value="1"/>
</dbReference>
<feature type="transmembrane region" description="Helical" evidence="8">
    <location>
        <begin position="30"/>
        <end position="49"/>
    </location>
</feature>
<keyword evidence="3" id="KW-1003">Cell membrane</keyword>
<dbReference type="GO" id="GO:0022857">
    <property type="term" value="F:transmembrane transporter activity"/>
    <property type="evidence" value="ECO:0007669"/>
    <property type="project" value="InterPro"/>
</dbReference>
<keyword evidence="4 7" id="KW-0812">Transmembrane</keyword>
<name>A0A6N7EH40_9MICO</name>
<comment type="similarity">
    <text evidence="7">Belongs to the drug/metabolite transporter (DMT) superfamily. Small multidrug resistance (SMR) (TC 2.A.7.1) family.</text>
</comment>
<dbReference type="OrthoDB" id="3175079at2"/>
<dbReference type="GO" id="GO:0005886">
    <property type="term" value="C:plasma membrane"/>
    <property type="evidence" value="ECO:0007669"/>
    <property type="project" value="UniProtKB-SubCell"/>
</dbReference>
<organism evidence="9 10">
    <name type="scientific">Georgenia subflava</name>
    <dbReference type="NCBI Taxonomy" id="1622177"/>
    <lineage>
        <taxon>Bacteria</taxon>
        <taxon>Bacillati</taxon>
        <taxon>Actinomycetota</taxon>
        <taxon>Actinomycetes</taxon>
        <taxon>Micrococcales</taxon>
        <taxon>Bogoriellaceae</taxon>
        <taxon>Georgenia</taxon>
    </lineage>
</organism>
<evidence type="ECO:0000256" key="1">
    <source>
        <dbReference type="ARBA" id="ARBA00004651"/>
    </source>
</evidence>
<accession>A0A6N7EH40</accession>
<dbReference type="PANTHER" id="PTHR30561">
    <property type="entry name" value="SMR FAMILY PROTON-DEPENDENT DRUG EFFLUX TRANSPORTER SUGE"/>
    <property type="match status" value="1"/>
</dbReference>
<protein>
    <submittedName>
        <fullName evidence="9">QacE family quaternary ammonium compound efflux SMR transporter</fullName>
    </submittedName>
</protein>
<dbReference type="InterPro" id="IPR000390">
    <property type="entry name" value="Small_drug/metabolite_transptr"/>
</dbReference>
<dbReference type="SUPFAM" id="SSF103481">
    <property type="entry name" value="Multidrug resistance efflux transporter EmrE"/>
    <property type="match status" value="1"/>
</dbReference>
<keyword evidence="10" id="KW-1185">Reference proteome</keyword>
<dbReference type="Pfam" id="PF00893">
    <property type="entry name" value="Multi_Drug_Res"/>
    <property type="match status" value="1"/>
</dbReference>
<evidence type="ECO:0000313" key="9">
    <source>
        <dbReference type="EMBL" id="MPV36298.1"/>
    </source>
</evidence>
<reference evidence="9 10" key="1">
    <citation type="submission" date="2019-10" db="EMBL/GenBank/DDBJ databases">
        <title>Georgenia wutianyii sp. nov. and Georgenia yuyongxinii sp. nov. isolated from plateau pika (Ochotona curzoniae) in the Qinghai-Tibet plateau of China.</title>
        <authorList>
            <person name="Tian Z."/>
        </authorList>
    </citation>
    <scope>NUCLEOTIDE SEQUENCE [LARGE SCALE GENOMIC DNA]</scope>
    <source>
        <strain evidence="9 10">JCM 19765</strain>
    </source>
</reference>
<evidence type="ECO:0000256" key="4">
    <source>
        <dbReference type="ARBA" id="ARBA00022692"/>
    </source>
</evidence>
<dbReference type="InterPro" id="IPR045324">
    <property type="entry name" value="Small_multidrug_res"/>
</dbReference>
<evidence type="ECO:0000313" key="10">
    <source>
        <dbReference type="Proteomes" id="UP000437709"/>
    </source>
</evidence>
<dbReference type="AlphaFoldDB" id="A0A6N7EH40"/>
<dbReference type="PANTHER" id="PTHR30561:SF1">
    <property type="entry name" value="MULTIDRUG TRANSPORTER EMRE"/>
    <property type="match status" value="1"/>
</dbReference>
<sequence length="121" mass="12402">MRKWLLLAGAIVSEVIGTMSLRAVIDNPAWLPLVVVAYLAAFTLLGLTLRTGMALGVAYGIWGACGVALTAVLGALIFGEYLSVTAVVGIAVIIVGVIVVETGAHRPGPDSRATEPTEATA</sequence>
<evidence type="ECO:0000256" key="3">
    <source>
        <dbReference type="ARBA" id="ARBA00022475"/>
    </source>
</evidence>
<feature type="transmembrane region" description="Helical" evidence="8">
    <location>
        <begin position="56"/>
        <end position="78"/>
    </location>
</feature>
<dbReference type="InterPro" id="IPR037185">
    <property type="entry name" value="EmrE-like"/>
</dbReference>
<comment type="caution">
    <text evidence="9">The sequence shown here is derived from an EMBL/GenBank/DDBJ whole genome shotgun (WGS) entry which is preliminary data.</text>
</comment>
<comment type="subcellular location">
    <subcellularLocation>
        <location evidence="1 7">Cell membrane</location>
        <topology evidence="1 7">Multi-pass membrane protein</topology>
    </subcellularLocation>
</comment>
<dbReference type="EMBL" id="WHPC01000009">
    <property type="protein sequence ID" value="MPV36298.1"/>
    <property type="molecule type" value="Genomic_DNA"/>
</dbReference>
<gene>
    <name evidence="9" type="ORF">GB881_04405</name>
</gene>
<evidence type="ECO:0000256" key="8">
    <source>
        <dbReference type="SAM" id="Phobius"/>
    </source>
</evidence>